<accession>A0A1E8F0C0</accession>
<proteinExistence type="predicted"/>
<reference evidence="1 2" key="1">
    <citation type="submission" date="2016-06" db="EMBL/GenBank/DDBJ databases">
        <title>Genome sequence of Clostridium acetireducens DSM 10703.</title>
        <authorList>
            <person name="Poehlein A."/>
            <person name="Fluechter S."/>
            <person name="Duerre P."/>
            <person name="Daniel R."/>
        </authorList>
    </citation>
    <scope>NUCLEOTIDE SEQUENCE [LARGE SCALE GENOMIC DNA]</scope>
    <source>
        <strain evidence="1 2">DSM 10703</strain>
    </source>
</reference>
<dbReference type="EMBL" id="LZFO01000010">
    <property type="protein sequence ID" value="OFI06569.1"/>
    <property type="molecule type" value="Genomic_DNA"/>
</dbReference>
<dbReference type="RefSeq" id="WP_070109856.1">
    <property type="nucleotide sequence ID" value="NZ_LZFO01000010.1"/>
</dbReference>
<gene>
    <name evidence="1" type="primary">yabP</name>
    <name evidence="1" type="ORF">CLOACE_09100</name>
</gene>
<dbReference type="PIRSF" id="PIRSF011576">
    <property type="entry name" value="YabP"/>
    <property type="match status" value="1"/>
</dbReference>
<dbReference type="GO" id="GO:0030435">
    <property type="term" value="P:sporulation resulting in formation of a cellular spore"/>
    <property type="evidence" value="ECO:0007669"/>
    <property type="project" value="InterPro"/>
</dbReference>
<dbReference type="Pfam" id="PF07873">
    <property type="entry name" value="YabP"/>
    <property type="match status" value="1"/>
</dbReference>
<dbReference type="InterPro" id="IPR012504">
    <property type="entry name" value="Spore_YabP"/>
</dbReference>
<evidence type="ECO:0000313" key="2">
    <source>
        <dbReference type="Proteomes" id="UP000175744"/>
    </source>
</evidence>
<comment type="caution">
    <text evidence="1">The sequence shown here is derived from an EMBL/GenBank/DDBJ whole genome shotgun (WGS) entry which is preliminary data.</text>
</comment>
<organism evidence="1 2">
    <name type="scientific">Clostridium acetireducens DSM 10703</name>
    <dbReference type="NCBI Taxonomy" id="1121290"/>
    <lineage>
        <taxon>Bacteria</taxon>
        <taxon>Bacillati</taxon>
        <taxon>Bacillota</taxon>
        <taxon>Clostridia</taxon>
        <taxon>Eubacteriales</taxon>
        <taxon>Clostridiaceae</taxon>
        <taxon>Clostridium</taxon>
    </lineage>
</organism>
<dbReference type="STRING" id="1121290.CLAOCE_09100"/>
<dbReference type="Proteomes" id="UP000175744">
    <property type="component" value="Unassembled WGS sequence"/>
</dbReference>
<protein>
    <submittedName>
        <fullName evidence="1">Spore protein YabP</fullName>
    </submittedName>
</protein>
<dbReference type="PATRIC" id="fig|1121290.3.peg.915"/>
<dbReference type="AlphaFoldDB" id="A0A1E8F0C0"/>
<dbReference type="OrthoDB" id="9795125at2"/>
<sequence length="96" mass="10850">MEKKEAKIENKKSNLNLQDRKRLSISGVIEVISFNEEQIVLNTNLGSLVIMGEDLKMNKLDVQNGDVMISGMINSCVYTSVDSKKERESILSKLFK</sequence>
<dbReference type="NCBIfam" id="TIGR02892">
    <property type="entry name" value="spore_yabP"/>
    <property type="match status" value="1"/>
</dbReference>
<keyword evidence="2" id="KW-1185">Reference proteome</keyword>
<dbReference type="Gene3D" id="2.60.40.2000">
    <property type="match status" value="1"/>
</dbReference>
<dbReference type="InterPro" id="IPR038705">
    <property type="entry name" value="YabP_sf"/>
</dbReference>
<dbReference type="InterPro" id="IPR022476">
    <property type="entry name" value="Spore_YabP/YqfC"/>
</dbReference>
<name>A0A1E8F0C0_9CLOT</name>
<evidence type="ECO:0000313" key="1">
    <source>
        <dbReference type="EMBL" id="OFI06569.1"/>
    </source>
</evidence>